<gene>
    <name evidence="8" type="ORF">ACE41H_13470</name>
</gene>
<comment type="caution">
    <text evidence="8">The sequence shown here is derived from an EMBL/GenBank/DDBJ whole genome shotgun (WGS) entry which is preliminary data.</text>
</comment>
<dbReference type="Pfam" id="PF01497">
    <property type="entry name" value="Peripla_BP_2"/>
    <property type="match status" value="1"/>
</dbReference>
<evidence type="ECO:0000313" key="9">
    <source>
        <dbReference type="Proteomes" id="UP001580346"/>
    </source>
</evidence>
<feature type="signal peptide" evidence="6">
    <location>
        <begin position="1"/>
        <end position="26"/>
    </location>
</feature>
<evidence type="ECO:0000256" key="1">
    <source>
        <dbReference type="ARBA" id="ARBA00004196"/>
    </source>
</evidence>
<evidence type="ECO:0000256" key="4">
    <source>
        <dbReference type="ARBA" id="ARBA00022729"/>
    </source>
</evidence>
<dbReference type="Proteomes" id="UP001580346">
    <property type="component" value="Unassembled WGS sequence"/>
</dbReference>
<evidence type="ECO:0000256" key="6">
    <source>
        <dbReference type="SAM" id="SignalP"/>
    </source>
</evidence>
<evidence type="ECO:0000259" key="7">
    <source>
        <dbReference type="PROSITE" id="PS50983"/>
    </source>
</evidence>
<evidence type="ECO:0000256" key="3">
    <source>
        <dbReference type="ARBA" id="ARBA00022448"/>
    </source>
</evidence>
<dbReference type="Gene3D" id="3.40.50.1980">
    <property type="entry name" value="Nitrogenase molybdenum iron protein domain"/>
    <property type="match status" value="2"/>
</dbReference>
<evidence type="ECO:0000256" key="2">
    <source>
        <dbReference type="ARBA" id="ARBA00008814"/>
    </source>
</evidence>
<keyword evidence="4 6" id="KW-0732">Signal</keyword>
<protein>
    <submittedName>
        <fullName evidence="8">Iron-hydroxamate ABC transporter substrate-binding protein</fullName>
    </submittedName>
</protein>
<dbReference type="SUPFAM" id="SSF53807">
    <property type="entry name" value="Helical backbone' metal receptor"/>
    <property type="match status" value="1"/>
</dbReference>
<proteinExistence type="inferred from homology"/>
<dbReference type="PANTHER" id="PTHR30532">
    <property type="entry name" value="IRON III DICITRATE-BINDING PERIPLASMIC PROTEIN"/>
    <property type="match status" value="1"/>
</dbReference>
<dbReference type="CDD" id="cd01138">
    <property type="entry name" value="FeuA"/>
    <property type="match status" value="1"/>
</dbReference>
<organism evidence="8 9">
    <name type="scientific">Paenibacillus enshidis</name>
    <dbReference type="NCBI Taxonomy" id="1458439"/>
    <lineage>
        <taxon>Bacteria</taxon>
        <taxon>Bacillati</taxon>
        <taxon>Bacillota</taxon>
        <taxon>Bacilli</taxon>
        <taxon>Bacillales</taxon>
        <taxon>Paenibacillaceae</taxon>
        <taxon>Paenibacillus</taxon>
    </lineage>
</organism>
<accession>A0ABV5AV73</accession>
<dbReference type="InterPro" id="IPR002491">
    <property type="entry name" value="ABC_transptr_periplasmic_BD"/>
</dbReference>
<dbReference type="PANTHER" id="PTHR30532:SF26">
    <property type="entry name" value="IRON(3+)-HYDROXAMATE-BINDING PROTEIN FHUD"/>
    <property type="match status" value="1"/>
</dbReference>
<name>A0ABV5AV73_9BACL</name>
<dbReference type="RefSeq" id="WP_375355787.1">
    <property type="nucleotide sequence ID" value="NZ_JBHHMI010000010.1"/>
</dbReference>
<reference evidence="8 9" key="1">
    <citation type="submission" date="2024-09" db="EMBL/GenBank/DDBJ databases">
        <title>Paenibacillus zeirhizospherea sp. nov., isolated from surface of the maize (Zea mays) roots in a horticulture field, Hungary.</title>
        <authorList>
            <person name="Marton D."/>
            <person name="Farkas M."/>
            <person name="Bedics A."/>
            <person name="Toth E."/>
            <person name="Tancsics A."/>
            <person name="Boka K."/>
            <person name="Maroti G."/>
            <person name="Kriszt B."/>
            <person name="Cserhati M."/>
        </authorList>
    </citation>
    <scope>NUCLEOTIDE SEQUENCE [LARGE SCALE GENOMIC DNA]</scope>
    <source>
        <strain evidence="8 9">KCTC 33519</strain>
    </source>
</reference>
<evidence type="ECO:0000256" key="5">
    <source>
        <dbReference type="SAM" id="MobiDB-lite"/>
    </source>
</evidence>
<dbReference type="InterPro" id="IPR051313">
    <property type="entry name" value="Bact_iron-sidero_bind"/>
</dbReference>
<feature type="region of interest" description="Disordered" evidence="5">
    <location>
        <begin position="30"/>
        <end position="50"/>
    </location>
</feature>
<keyword evidence="3" id="KW-0813">Transport</keyword>
<dbReference type="PROSITE" id="PS50983">
    <property type="entry name" value="FE_B12_PBP"/>
    <property type="match status" value="1"/>
</dbReference>
<comment type="similarity">
    <text evidence="2">Belongs to the bacterial solute-binding protein 8 family.</text>
</comment>
<dbReference type="EMBL" id="JBHHMI010000010">
    <property type="protein sequence ID" value="MFB5267784.1"/>
    <property type="molecule type" value="Genomic_DNA"/>
</dbReference>
<keyword evidence="9" id="KW-1185">Reference proteome</keyword>
<sequence length="360" mass="39623">MSRKKAMLTISILLMMFMVMLSGCGAAGSSGNTAAGKTGESTGTTGTAANETRVFETDKGPIEIPAKPQRIITDYYTGALLSVEGAVVGSGSDAFKNPYIKDRMKTVKDAGTPINAESVLELQPDLIVVMYDDQYEQLSKIAPTVHIPFDAERDIYQTVELFADLTGHPEKGEQFISKYEEKAAAGREKIKGIIDENATFGIYELTPKNELYAFGDNAGRGGQALYNALGLKAPEVIQKELIQGAEGTKLLSLEALPQYAADYMFLTNYDPDGTSESLEKLQKSGVWRNLDAVKNNRFFSNDFDTFYPYDPIAISEQIDLFADMLIQREANKSQGPTSPALFVFTSNMCFELEYVLMLWD</sequence>
<feature type="chain" id="PRO_5046476126" evidence="6">
    <location>
        <begin position="27"/>
        <end position="360"/>
    </location>
</feature>
<evidence type="ECO:0000313" key="8">
    <source>
        <dbReference type="EMBL" id="MFB5267784.1"/>
    </source>
</evidence>
<feature type="domain" description="Fe/B12 periplasmic-binding" evidence="7">
    <location>
        <begin position="69"/>
        <end position="329"/>
    </location>
</feature>
<dbReference type="PROSITE" id="PS51257">
    <property type="entry name" value="PROKAR_LIPOPROTEIN"/>
    <property type="match status" value="1"/>
</dbReference>
<comment type="subcellular location">
    <subcellularLocation>
        <location evidence="1">Cell envelope</location>
    </subcellularLocation>
</comment>